<dbReference type="SUPFAM" id="SSF110857">
    <property type="entry name" value="Gamma-glutamyl cyclotransferase-like"/>
    <property type="match status" value="2"/>
</dbReference>
<dbReference type="InterPro" id="IPR013024">
    <property type="entry name" value="GGCT-like"/>
</dbReference>
<sequence length="309" mass="35147">MHLVFAYGTLRRHESNARLLADAERVAEQAWVHGTLYDTGCGYPALVCDSSPGNVPKKVYGELIRVTDEQLAALDELEEYEEGSSDNHYERVVGVVHTDREDLEAYLYVYPPERAHGLAPIRSGDWKCYLRLPDPEEASVQYADEREGEGDGKRSWLYFAYGSCMDDQRFRQCGVHEWFQDVIGRGVLRGYEIAFTHKSAQDGTGRADILETGGVVEGRVYRIGRRALAYLYAREGVREGAYRPTFVDVEVDGRKLTDVLTFTVVDKATETPPPDWYAEEILRGAWGVVSPEYYQYLVEKIGRLKKILR</sequence>
<evidence type="ECO:0000313" key="6">
    <source>
        <dbReference type="Proteomes" id="UP000196475"/>
    </source>
</evidence>
<evidence type="ECO:0000256" key="1">
    <source>
        <dbReference type="ARBA" id="ARBA00008861"/>
    </source>
</evidence>
<dbReference type="CDD" id="cd06661">
    <property type="entry name" value="GGCT_like"/>
    <property type="match status" value="2"/>
</dbReference>
<dbReference type="PANTHER" id="PTHR12510:SF4">
    <property type="entry name" value="GAMMA-GLUTAMYLAMINECYCLOTRANSFERASE"/>
    <property type="match status" value="1"/>
</dbReference>
<dbReference type="GO" id="GO:0005829">
    <property type="term" value="C:cytosol"/>
    <property type="evidence" value="ECO:0007669"/>
    <property type="project" value="TreeGrafter"/>
</dbReference>
<evidence type="ECO:0000259" key="4">
    <source>
        <dbReference type="Pfam" id="PF06094"/>
    </source>
</evidence>
<reference evidence="6" key="1">
    <citation type="submission" date="2016-06" db="EMBL/GenBank/DDBJ databases">
        <authorList>
            <person name="Nascimento L."/>
            <person name="Pereira R.V."/>
            <person name="Martins L.F."/>
            <person name="Quaggio R.B."/>
            <person name="Silva A.M."/>
            <person name="Setubal J.C."/>
        </authorList>
    </citation>
    <scope>NUCLEOTIDE SEQUENCE [LARGE SCALE GENOMIC DNA]</scope>
</reference>
<dbReference type="Proteomes" id="UP000196475">
    <property type="component" value="Unassembled WGS sequence"/>
</dbReference>
<comment type="similarity">
    <text evidence="1 3">Belongs to the gamma-glutamylcyclotransferase family.</text>
</comment>
<dbReference type="PANTHER" id="PTHR12510">
    <property type="entry name" value="TROPONIN C-AKIN-1 PROTEIN"/>
    <property type="match status" value="1"/>
</dbReference>
<evidence type="ECO:0000313" key="5">
    <source>
        <dbReference type="EMBL" id="OUM87037.1"/>
    </source>
</evidence>
<feature type="active site" description="Proton acceptor" evidence="2">
    <location>
        <position position="78"/>
    </location>
</feature>
<dbReference type="AlphaFoldDB" id="A0A1Y3PLK6"/>
<dbReference type="Pfam" id="PF13772">
    <property type="entry name" value="AIG2_2"/>
    <property type="match status" value="1"/>
</dbReference>
<dbReference type="GO" id="GO:0061929">
    <property type="term" value="F:gamma-glutamylaminecyclotransferase activity"/>
    <property type="evidence" value="ECO:0007669"/>
    <property type="project" value="InterPro"/>
</dbReference>
<dbReference type="InterPro" id="IPR036568">
    <property type="entry name" value="GGCT-like_sf"/>
</dbReference>
<dbReference type="Gene3D" id="3.10.490.10">
    <property type="entry name" value="Gamma-glutamyl cyclotransferase-like"/>
    <property type="match status" value="2"/>
</dbReference>
<dbReference type="EMBL" id="LZRT01000080">
    <property type="protein sequence ID" value="OUM87037.1"/>
    <property type="molecule type" value="Genomic_DNA"/>
</dbReference>
<name>A0A1Y3PLK6_9BACI</name>
<accession>A0A1Y3PLK6</accession>
<comment type="caution">
    <text evidence="5">The sequence shown here is derived from an EMBL/GenBank/DDBJ whole genome shotgun (WGS) entry which is preliminary data.</text>
</comment>
<dbReference type="Pfam" id="PF06094">
    <property type="entry name" value="GGACT"/>
    <property type="match status" value="1"/>
</dbReference>
<protein>
    <recommendedName>
        <fullName evidence="3">Gamma-glutamylcyclotransferase family protein</fullName>
    </recommendedName>
</protein>
<dbReference type="InterPro" id="IPR039126">
    <property type="entry name" value="GGACT"/>
</dbReference>
<dbReference type="InterPro" id="IPR009288">
    <property type="entry name" value="AIG2-like_dom"/>
</dbReference>
<gene>
    <name evidence="5" type="ORF">BAA01_16645</name>
</gene>
<evidence type="ECO:0000256" key="3">
    <source>
        <dbReference type="RuleBase" id="RU367036"/>
    </source>
</evidence>
<proteinExistence type="inferred from homology"/>
<evidence type="ECO:0000256" key="2">
    <source>
        <dbReference type="PIRSR" id="PIRSR639126-1"/>
    </source>
</evidence>
<organism evidence="5 6">
    <name type="scientific">Bacillus thermozeamaize</name>
    <dbReference type="NCBI Taxonomy" id="230954"/>
    <lineage>
        <taxon>Bacteria</taxon>
        <taxon>Bacillati</taxon>
        <taxon>Bacillota</taxon>
        <taxon>Bacilli</taxon>
        <taxon>Bacillales</taxon>
        <taxon>Bacillaceae</taxon>
        <taxon>Bacillus</taxon>
    </lineage>
</organism>
<feature type="domain" description="Gamma-glutamylcyclotransferase AIG2-like" evidence="4">
    <location>
        <begin position="4"/>
        <end position="127"/>
    </location>
</feature>